<accession>A0A6J6Y7T4</accession>
<reference evidence="1" key="1">
    <citation type="submission" date="2020-05" db="EMBL/GenBank/DDBJ databases">
        <authorList>
            <person name="Chiriac C."/>
            <person name="Salcher M."/>
            <person name="Ghai R."/>
            <person name="Kavagutti S V."/>
        </authorList>
    </citation>
    <scope>NUCLEOTIDE SEQUENCE</scope>
</reference>
<gene>
    <name evidence="1" type="ORF">UFOPK3001_01094</name>
</gene>
<dbReference type="EMBL" id="CAFAAJ010000059">
    <property type="protein sequence ID" value="CAB4803356.1"/>
    <property type="molecule type" value="Genomic_DNA"/>
</dbReference>
<proteinExistence type="predicted"/>
<organism evidence="1">
    <name type="scientific">freshwater metagenome</name>
    <dbReference type="NCBI Taxonomy" id="449393"/>
    <lineage>
        <taxon>unclassified sequences</taxon>
        <taxon>metagenomes</taxon>
        <taxon>ecological metagenomes</taxon>
    </lineage>
</organism>
<evidence type="ECO:0000313" key="1">
    <source>
        <dbReference type="EMBL" id="CAB4803356.1"/>
    </source>
</evidence>
<protein>
    <submittedName>
        <fullName evidence="1">Unannotated protein</fullName>
    </submittedName>
</protein>
<dbReference type="AlphaFoldDB" id="A0A6J6Y7T4"/>
<name>A0A6J6Y7T4_9ZZZZ</name>
<sequence>MSVCTNANSAATMIVIPPMTAMRFTFVSRIRSPSKNTG</sequence>